<proteinExistence type="predicted"/>
<dbReference type="OrthoDB" id="4368687at2759"/>
<sequence>MAASSGDNKTACQRCDTQSPLDRFSGILKDKYKVALNQLKKHQPHVVPPWWTSPFVCTNESGEDTIKEHDVTRPATIYRSGINGHVRAAVVAPLLRADGICTKRTQYMANPTPLLCTQQSSRAKC</sequence>
<dbReference type="Proteomes" id="UP000224080">
    <property type="component" value="Unassembled WGS sequence"/>
</dbReference>
<gene>
    <name evidence="1" type="ORF">GX51_02856</name>
</gene>
<protein>
    <submittedName>
        <fullName evidence="1">Uncharacterized protein</fullName>
    </submittedName>
</protein>
<reference evidence="1 2" key="1">
    <citation type="submission" date="2017-10" db="EMBL/GenBank/DDBJ databases">
        <title>Comparative genomics in systemic dimorphic fungi from Ajellomycetaceae.</title>
        <authorList>
            <person name="Munoz J.F."/>
            <person name="Mcewen J.G."/>
            <person name="Clay O.K."/>
            <person name="Cuomo C.A."/>
        </authorList>
    </citation>
    <scope>NUCLEOTIDE SEQUENCE [LARGE SCALE GENOMIC DNA]</scope>
    <source>
        <strain evidence="1 2">UAMH130</strain>
    </source>
</reference>
<evidence type="ECO:0000313" key="2">
    <source>
        <dbReference type="Proteomes" id="UP000224080"/>
    </source>
</evidence>
<keyword evidence="2" id="KW-1185">Reference proteome</keyword>
<dbReference type="EMBL" id="PDNC01000029">
    <property type="protein sequence ID" value="PGH05518.1"/>
    <property type="molecule type" value="Genomic_DNA"/>
</dbReference>
<evidence type="ECO:0000313" key="1">
    <source>
        <dbReference type="EMBL" id="PGH05518.1"/>
    </source>
</evidence>
<accession>A0A2B7XA42</accession>
<organism evidence="1 2">
    <name type="scientific">Blastomyces parvus</name>
    <dbReference type="NCBI Taxonomy" id="2060905"/>
    <lineage>
        <taxon>Eukaryota</taxon>
        <taxon>Fungi</taxon>
        <taxon>Dikarya</taxon>
        <taxon>Ascomycota</taxon>
        <taxon>Pezizomycotina</taxon>
        <taxon>Eurotiomycetes</taxon>
        <taxon>Eurotiomycetidae</taxon>
        <taxon>Onygenales</taxon>
        <taxon>Ajellomycetaceae</taxon>
        <taxon>Blastomyces</taxon>
    </lineage>
</organism>
<dbReference type="STRING" id="2060905.A0A2B7XA42"/>
<dbReference type="AlphaFoldDB" id="A0A2B7XA42"/>
<comment type="caution">
    <text evidence="1">The sequence shown here is derived from an EMBL/GenBank/DDBJ whole genome shotgun (WGS) entry which is preliminary data.</text>
</comment>
<name>A0A2B7XA42_9EURO</name>